<gene>
    <name evidence="1" type="ORF">GUH15_03810</name>
</gene>
<evidence type="ECO:0000313" key="2">
    <source>
        <dbReference type="Proteomes" id="UP000653002"/>
    </source>
</evidence>
<sequence length="85" mass="9738">LTFRGISMEDIVRGCMAENRFGFEEIVWLLLFGSLPTQKQLSAFCKLLSRCRELPDNFAEDMIMKAPSPDIMNKLARSVLALYSY</sequence>
<organism evidence="1 2">
    <name type="scientific">Xanthomonas citri pv. citri</name>
    <dbReference type="NCBI Taxonomy" id="611301"/>
    <lineage>
        <taxon>Bacteria</taxon>
        <taxon>Pseudomonadati</taxon>
        <taxon>Pseudomonadota</taxon>
        <taxon>Gammaproteobacteria</taxon>
        <taxon>Lysobacterales</taxon>
        <taxon>Lysobacteraceae</taxon>
        <taxon>Xanthomonas</taxon>
    </lineage>
</organism>
<accession>A0A8I0L5F9</accession>
<dbReference type="EMBL" id="JAABFR010000154">
    <property type="protein sequence ID" value="MBD4335216.1"/>
    <property type="molecule type" value="Genomic_DNA"/>
</dbReference>
<dbReference type="InterPro" id="IPR016142">
    <property type="entry name" value="Citrate_synth-like_lrg_a-sub"/>
</dbReference>
<dbReference type="AlphaFoldDB" id="A0A8I0L5F9"/>
<proteinExistence type="predicted"/>
<protein>
    <submittedName>
        <fullName evidence="1">Citrate synthase</fullName>
    </submittedName>
</protein>
<dbReference type="Pfam" id="PF00285">
    <property type="entry name" value="Citrate_synt"/>
    <property type="match status" value="1"/>
</dbReference>
<name>A0A8I0L5F9_XANCI</name>
<dbReference type="InterPro" id="IPR036969">
    <property type="entry name" value="Citrate_synthase_sf"/>
</dbReference>
<dbReference type="SUPFAM" id="SSF48256">
    <property type="entry name" value="Citrate synthase"/>
    <property type="match status" value="1"/>
</dbReference>
<dbReference type="GO" id="GO:0046912">
    <property type="term" value="F:acyltransferase activity, acyl groups converted into alkyl on transfer"/>
    <property type="evidence" value="ECO:0007669"/>
    <property type="project" value="InterPro"/>
</dbReference>
<dbReference type="InterPro" id="IPR002020">
    <property type="entry name" value="Citrate_synthase"/>
</dbReference>
<evidence type="ECO:0000313" key="1">
    <source>
        <dbReference type="EMBL" id="MBD4335216.1"/>
    </source>
</evidence>
<feature type="non-terminal residue" evidence="1">
    <location>
        <position position="1"/>
    </location>
</feature>
<reference evidence="1" key="1">
    <citation type="submission" date="2020-01" db="EMBL/GenBank/DDBJ databases">
        <authorList>
            <person name="Richard D."/>
        </authorList>
    </citation>
    <scope>NUCLEOTIDE SEQUENCE</scope>
    <source>
        <strain evidence="1">JP541</strain>
    </source>
</reference>
<feature type="non-terminal residue" evidence="1">
    <location>
        <position position="85"/>
    </location>
</feature>
<dbReference type="Gene3D" id="1.10.580.10">
    <property type="entry name" value="Citrate Synthase, domain 1"/>
    <property type="match status" value="1"/>
</dbReference>
<comment type="caution">
    <text evidence="1">The sequence shown here is derived from an EMBL/GenBank/DDBJ whole genome shotgun (WGS) entry which is preliminary data.</text>
</comment>
<dbReference type="Proteomes" id="UP000653002">
    <property type="component" value="Unassembled WGS sequence"/>
</dbReference>